<keyword evidence="8" id="KW-1185">Reference proteome</keyword>
<keyword evidence="3" id="KW-0378">Hydrolase</keyword>
<dbReference type="PANTHER" id="PTHR46915:SF2">
    <property type="entry name" value="UBIQUITIN-LIKE PROTEASE 4"/>
    <property type="match status" value="1"/>
</dbReference>
<keyword evidence="2" id="KW-0645">Protease</keyword>
<feature type="compositionally biased region" description="Acidic residues" evidence="5">
    <location>
        <begin position="252"/>
        <end position="302"/>
    </location>
</feature>
<dbReference type="EMBL" id="ANIZ01003046">
    <property type="protein sequence ID" value="ETI36298.1"/>
    <property type="molecule type" value="Genomic_DNA"/>
</dbReference>
<evidence type="ECO:0000313" key="7">
    <source>
        <dbReference type="EMBL" id="ETI36298.1"/>
    </source>
</evidence>
<comment type="similarity">
    <text evidence="1">Belongs to the peptidase C48 family.</text>
</comment>
<evidence type="ECO:0000259" key="6">
    <source>
        <dbReference type="PROSITE" id="PS50600"/>
    </source>
</evidence>
<dbReference type="InterPro" id="IPR003653">
    <property type="entry name" value="Peptidase_C48_C"/>
</dbReference>
<evidence type="ECO:0000256" key="5">
    <source>
        <dbReference type="SAM" id="MobiDB-lite"/>
    </source>
</evidence>
<protein>
    <recommendedName>
        <fullName evidence="6">Ubiquitin-like protease family profile domain-containing protein</fullName>
    </recommendedName>
</protein>
<organism evidence="7 8">
    <name type="scientific">Phytophthora nicotianae P1569</name>
    <dbReference type="NCBI Taxonomy" id="1317065"/>
    <lineage>
        <taxon>Eukaryota</taxon>
        <taxon>Sar</taxon>
        <taxon>Stramenopiles</taxon>
        <taxon>Oomycota</taxon>
        <taxon>Peronosporomycetes</taxon>
        <taxon>Peronosporales</taxon>
        <taxon>Peronosporaceae</taxon>
        <taxon>Phytophthora</taxon>
    </lineage>
</organism>
<dbReference type="PANTHER" id="PTHR46915">
    <property type="entry name" value="UBIQUITIN-LIKE PROTEASE 4-RELATED"/>
    <property type="match status" value="1"/>
</dbReference>
<comment type="caution">
    <text evidence="7">The sequence shown here is derived from an EMBL/GenBank/DDBJ whole genome shotgun (WGS) entry which is preliminary data.</text>
</comment>
<dbReference type="GO" id="GO:0016926">
    <property type="term" value="P:protein desumoylation"/>
    <property type="evidence" value="ECO:0007669"/>
    <property type="project" value="UniProtKB-ARBA"/>
</dbReference>
<evidence type="ECO:0000256" key="3">
    <source>
        <dbReference type="ARBA" id="ARBA00022801"/>
    </source>
</evidence>
<feature type="domain" description="Ubiquitin-like protease family profile" evidence="6">
    <location>
        <begin position="355"/>
        <end position="519"/>
    </location>
</feature>
<feature type="region of interest" description="Disordered" evidence="5">
    <location>
        <begin position="241"/>
        <end position="319"/>
    </location>
</feature>
<dbReference type="GO" id="GO:0008234">
    <property type="term" value="F:cysteine-type peptidase activity"/>
    <property type="evidence" value="ECO:0007669"/>
    <property type="project" value="UniProtKB-KW"/>
</dbReference>
<evidence type="ECO:0000313" key="8">
    <source>
        <dbReference type="Proteomes" id="UP000018721"/>
    </source>
</evidence>
<dbReference type="GO" id="GO:0006508">
    <property type="term" value="P:proteolysis"/>
    <property type="evidence" value="ECO:0007669"/>
    <property type="project" value="UniProtKB-KW"/>
</dbReference>
<feature type="compositionally biased region" description="Basic and acidic residues" evidence="5">
    <location>
        <begin position="65"/>
        <end position="79"/>
    </location>
</feature>
<dbReference type="InterPro" id="IPR038765">
    <property type="entry name" value="Papain-like_cys_pep_sf"/>
</dbReference>
<feature type="region of interest" description="Disordered" evidence="5">
    <location>
        <begin position="65"/>
        <end position="90"/>
    </location>
</feature>
<evidence type="ECO:0000256" key="1">
    <source>
        <dbReference type="ARBA" id="ARBA00005234"/>
    </source>
</evidence>
<gene>
    <name evidence="7" type="ORF">F443_17573</name>
</gene>
<dbReference type="Pfam" id="PF02902">
    <property type="entry name" value="Peptidase_C48"/>
    <property type="match status" value="1"/>
</dbReference>
<keyword evidence="4" id="KW-0788">Thiol protease</keyword>
<reference evidence="7 8" key="1">
    <citation type="submission" date="2013-11" db="EMBL/GenBank/DDBJ databases">
        <title>The Genome Sequence of Phytophthora parasitica P1569.</title>
        <authorList>
            <consortium name="The Broad Institute Genomics Platform"/>
            <person name="Russ C."/>
            <person name="Tyler B."/>
            <person name="Panabieres F."/>
            <person name="Shan W."/>
            <person name="Tripathy S."/>
            <person name="Grunwald N."/>
            <person name="Machado M."/>
            <person name="Johnson C.S."/>
            <person name="Arredondo F."/>
            <person name="Hong C."/>
            <person name="Coffey M."/>
            <person name="Young S.K."/>
            <person name="Zeng Q."/>
            <person name="Gargeya S."/>
            <person name="Fitzgerald M."/>
            <person name="Abouelleil A."/>
            <person name="Alvarado L."/>
            <person name="Chapman S.B."/>
            <person name="Gainer-Dewar J."/>
            <person name="Goldberg J."/>
            <person name="Griggs A."/>
            <person name="Gujja S."/>
            <person name="Hansen M."/>
            <person name="Howarth C."/>
            <person name="Imamovic A."/>
            <person name="Ireland A."/>
            <person name="Larimer J."/>
            <person name="McCowan C."/>
            <person name="Murphy C."/>
            <person name="Pearson M."/>
            <person name="Poon T.W."/>
            <person name="Priest M."/>
            <person name="Roberts A."/>
            <person name="Saif S."/>
            <person name="Shea T."/>
            <person name="Sykes S."/>
            <person name="Wortman J."/>
            <person name="Nusbaum C."/>
            <person name="Birren B."/>
        </authorList>
    </citation>
    <scope>NUCLEOTIDE SEQUENCE [LARGE SCALE GENOMIC DNA]</scope>
    <source>
        <strain evidence="7 8">P1569</strain>
    </source>
</reference>
<dbReference type="SUPFAM" id="SSF54001">
    <property type="entry name" value="Cysteine proteinases"/>
    <property type="match status" value="1"/>
</dbReference>
<name>V9ECR8_PHYNI</name>
<dbReference type="AlphaFoldDB" id="V9ECR8"/>
<dbReference type="Gene3D" id="3.40.395.10">
    <property type="entry name" value="Adenoviral Proteinase, Chain A"/>
    <property type="match status" value="1"/>
</dbReference>
<dbReference type="HOGENOM" id="CLU_043618_0_0_1"/>
<dbReference type="Proteomes" id="UP000018721">
    <property type="component" value="Unassembled WGS sequence"/>
</dbReference>
<evidence type="ECO:0000256" key="2">
    <source>
        <dbReference type="ARBA" id="ARBA00022670"/>
    </source>
</evidence>
<sequence length="566" mass="63799">METASEQDATEWTTARRCTSLTRMQKLEKLIVWEANPEWGPTQAARELGVSRGALSRWKKEYPDPSRLKDELTPDDGARKRAVGGGRKQKPPAFETRVLEYYDSCVREDGKATYHDVFTYCSTIPDFLLMDLGAQRVYVTRFIKRYKPSPAAPCEQETPCSGRATEHFKPSTSTCDELASPGIQPCVPCESNKLVGSGVISDGGRVPLNSSDQNSIMTLPLATSIWMVKAVIAKLDMMTKKTRHQMTTKFNEDEDEEEDESDDDDVDGSEAEDDDDYDDDPEPDESDDDGPFADDRDEESEVEYARQNQRTKAVTGSKPIASRRQRDLLAKRSRAVFSFTVRNLDSSRLREERSVKVFKDDIMTLKPFGWLSDVVIDYAIYKCMESTGGTVKLFGASLFSQFKQAKSGGESSFSDVKKLVDKIDWDLYFAVLFPVWGANHWSLLVVEEPTKPSRRMFYVDSCVEIHESSHVFSIATKFLGAVCEVTSDDSPTVSVCETHPQQTNNSHCGIYMLYFMEKIAVYLSQNKTKSIKNEIKKLTSGLNIGRSDKFSIKMQQRLNNLTGTNN</sequence>
<dbReference type="PROSITE" id="PS50600">
    <property type="entry name" value="ULP_PROTEASE"/>
    <property type="match status" value="1"/>
</dbReference>
<evidence type="ECO:0000256" key="4">
    <source>
        <dbReference type="ARBA" id="ARBA00022807"/>
    </source>
</evidence>
<accession>V9ECR8</accession>
<proteinExistence type="inferred from homology"/>